<reference evidence="3 4" key="1">
    <citation type="submission" date="2017-06" db="EMBL/GenBank/DDBJ databases">
        <authorList>
            <consortium name="Pathogen Informatics"/>
        </authorList>
    </citation>
    <scope>NUCLEOTIDE SEQUENCE [LARGE SCALE GENOMIC DNA]</scope>
    <source>
        <strain evidence="3 4">NCTC12149</strain>
    </source>
</reference>
<evidence type="ECO:0000313" key="4">
    <source>
        <dbReference type="Proteomes" id="UP000215355"/>
    </source>
</evidence>
<proteinExistence type="inferred from homology"/>
<dbReference type="Gene3D" id="3.30.530.20">
    <property type="match status" value="1"/>
</dbReference>
<comment type="similarity">
    <text evidence="1">Belongs to the AHA1 family.</text>
</comment>
<protein>
    <submittedName>
        <fullName evidence="3">Activator of Hsp90 ATPase homolog 1-like protein</fullName>
    </submittedName>
</protein>
<dbReference type="EMBL" id="LT906468">
    <property type="protein sequence ID" value="SNV64546.1"/>
    <property type="molecule type" value="Genomic_DNA"/>
</dbReference>
<feature type="domain" description="Activator of Hsp90 ATPase homologue 1/2-like C-terminal" evidence="2">
    <location>
        <begin position="25"/>
        <end position="163"/>
    </location>
</feature>
<dbReference type="CDD" id="cd07814">
    <property type="entry name" value="SRPBCC_CalC_Aha1-like"/>
    <property type="match status" value="1"/>
</dbReference>
<organism evidence="3 4">
    <name type="scientific">Sphingobacterium mizutaii</name>
    <dbReference type="NCBI Taxonomy" id="1010"/>
    <lineage>
        <taxon>Bacteria</taxon>
        <taxon>Pseudomonadati</taxon>
        <taxon>Bacteroidota</taxon>
        <taxon>Sphingobacteriia</taxon>
        <taxon>Sphingobacteriales</taxon>
        <taxon>Sphingobacteriaceae</taxon>
        <taxon>Sphingobacterium</taxon>
    </lineage>
</organism>
<name>A0AAJ4XEV3_9SPHI</name>
<accession>A0AAJ4XEV3</accession>
<dbReference type="Proteomes" id="UP000215355">
    <property type="component" value="Chromosome 1"/>
</dbReference>
<evidence type="ECO:0000259" key="2">
    <source>
        <dbReference type="Pfam" id="PF08327"/>
    </source>
</evidence>
<gene>
    <name evidence="3" type="ORF">SAMEA4412673_03966</name>
</gene>
<dbReference type="InterPro" id="IPR023393">
    <property type="entry name" value="START-like_dom_sf"/>
</dbReference>
<dbReference type="Pfam" id="PF08327">
    <property type="entry name" value="AHSA1"/>
    <property type="match status" value="1"/>
</dbReference>
<dbReference type="InterPro" id="IPR013538">
    <property type="entry name" value="ASHA1/2-like_C"/>
</dbReference>
<dbReference type="SUPFAM" id="SSF55961">
    <property type="entry name" value="Bet v1-like"/>
    <property type="match status" value="1"/>
</dbReference>
<sequence>MKKNLLFEFSVDKENKTIRIRREFDAEVALVWQAWTDPQFLEQWVAPKPWKAETKSMDFRQGGHWHYAMVGPNGEKHWSRYDYVEIDPLKKIVELRGFSDENGNISPDFPRTNCENVFEELDGNTFVSVTAEYGSLEVLEYMVSHGFKEGMSASLGNLDELLEQLQSR</sequence>
<evidence type="ECO:0000313" key="3">
    <source>
        <dbReference type="EMBL" id="SNV64546.1"/>
    </source>
</evidence>
<dbReference type="RefSeq" id="WP_093099759.1">
    <property type="nucleotide sequence ID" value="NZ_CP158798.1"/>
</dbReference>
<dbReference type="KEGG" id="smiz:4412673_03966"/>
<evidence type="ECO:0000256" key="1">
    <source>
        <dbReference type="ARBA" id="ARBA00006817"/>
    </source>
</evidence>
<dbReference type="AlphaFoldDB" id="A0AAJ4XEV3"/>